<dbReference type="PANTHER" id="PTHR42701:SF1">
    <property type="entry name" value="IMIDAZOLE GLYCEROL PHOSPHATE SYNTHASE SUBUNIT HISH"/>
    <property type="match status" value="1"/>
</dbReference>
<comment type="subcellular location">
    <subcellularLocation>
        <location evidence="10">Cytoplasm</location>
    </subcellularLocation>
</comment>
<organism evidence="12 13">
    <name type="scientific">Blastomonas marina</name>
    <dbReference type="NCBI Taxonomy" id="1867408"/>
    <lineage>
        <taxon>Bacteria</taxon>
        <taxon>Pseudomonadati</taxon>
        <taxon>Pseudomonadota</taxon>
        <taxon>Alphaproteobacteria</taxon>
        <taxon>Sphingomonadales</taxon>
        <taxon>Sphingomonadaceae</taxon>
        <taxon>Blastomonas</taxon>
    </lineage>
</organism>
<dbReference type="PROSITE" id="PS51273">
    <property type="entry name" value="GATASE_TYPE_1"/>
    <property type="match status" value="1"/>
</dbReference>
<keyword evidence="3 10" id="KW-0028">Amino-acid biosynthesis</keyword>
<feature type="domain" description="Glutamine amidotransferase" evidence="11">
    <location>
        <begin position="9"/>
        <end position="189"/>
    </location>
</feature>
<dbReference type="InterPro" id="IPR017926">
    <property type="entry name" value="GATASE"/>
</dbReference>
<dbReference type="PANTHER" id="PTHR42701">
    <property type="entry name" value="IMIDAZOLE GLYCEROL PHOSPHATE SYNTHASE SUBUNIT HISH"/>
    <property type="match status" value="1"/>
</dbReference>
<comment type="subunit">
    <text evidence="2 10">Heterodimer of HisH and HisF.</text>
</comment>
<evidence type="ECO:0000256" key="9">
    <source>
        <dbReference type="ARBA" id="ARBA00049534"/>
    </source>
</evidence>
<evidence type="ECO:0000256" key="5">
    <source>
        <dbReference type="ARBA" id="ARBA00022962"/>
    </source>
</evidence>
<dbReference type="NCBIfam" id="TIGR01855">
    <property type="entry name" value="IMP_synth_hisH"/>
    <property type="match status" value="1"/>
</dbReference>
<keyword evidence="10" id="KW-0963">Cytoplasm</keyword>
<evidence type="ECO:0000313" key="12">
    <source>
        <dbReference type="EMBL" id="GGA11927.1"/>
    </source>
</evidence>
<name>A0ABQ1FI54_9SPHN</name>
<evidence type="ECO:0000256" key="4">
    <source>
        <dbReference type="ARBA" id="ARBA00022801"/>
    </source>
</evidence>
<dbReference type="EMBL" id="BMID01000001">
    <property type="protein sequence ID" value="GGA11927.1"/>
    <property type="molecule type" value="Genomic_DNA"/>
</dbReference>
<feature type="active site" description="Nucleophile" evidence="10">
    <location>
        <position position="84"/>
    </location>
</feature>
<dbReference type="InterPro" id="IPR029062">
    <property type="entry name" value="Class_I_gatase-like"/>
</dbReference>
<keyword evidence="6 10" id="KW-0368">Histidine biosynthesis</keyword>
<evidence type="ECO:0000256" key="1">
    <source>
        <dbReference type="ARBA" id="ARBA00005091"/>
    </source>
</evidence>
<dbReference type="EC" id="3.5.1.2" evidence="10"/>
<dbReference type="SUPFAM" id="SSF52317">
    <property type="entry name" value="Class I glutamine amidotransferase-like"/>
    <property type="match status" value="1"/>
</dbReference>
<dbReference type="PIRSF" id="PIRSF000495">
    <property type="entry name" value="Amidotransf_hisH"/>
    <property type="match status" value="1"/>
</dbReference>
<protein>
    <recommendedName>
        <fullName evidence="10">Imidazole glycerol phosphate synthase subunit HisH</fullName>
        <ecNumber evidence="10">4.3.2.10</ecNumber>
    </recommendedName>
    <alternativeName>
        <fullName evidence="10">IGP synthase glutaminase subunit</fullName>
        <ecNumber evidence="10">3.5.1.2</ecNumber>
    </alternativeName>
    <alternativeName>
        <fullName evidence="10">IGP synthase subunit HisH</fullName>
    </alternativeName>
    <alternativeName>
        <fullName evidence="10">ImGP synthase subunit HisH</fullName>
        <shortName evidence="10">IGPS subunit HisH</shortName>
    </alternativeName>
</protein>
<dbReference type="HAMAP" id="MF_00278">
    <property type="entry name" value="HisH"/>
    <property type="match status" value="1"/>
</dbReference>
<dbReference type="RefSeq" id="WP_188642847.1">
    <property type="nucleotide sequence ID" value="NZ_BMID01000001.1"/>
</dbReference>
<evidence type="ECO:0000256" key="3">
    <source>
        <dbReference type="ARBA" id="ARBA00022605"/>
    </source>
</evidence>
<evidence type="ECO:0000256" key="6">
    <source>
        <dbReference type="ARBA" id="ARBA00023102"/>
    </source>
</evidence>
<evidence type="ECO:0000256" key="7">
    <source>
        <dbReference type="ARBA" id="ARBA00023239"/>
    </source>
</evidence>
<feature type="active site" evidence="10">
    <location>
        <position position="184"/>
    </location>
</feature>
<dbReference type="EC" id="4.3.2.10" evidence="10"/>
<keyword evidence="5 10" id="KW-0315">Glutamine amidotransferase</keyword>
<accession>A0ABQ1FI54</accession>
<reference evidence="13" key="1">
    <citation type="journal article" date="2019" name="Int. J. Syst. Evol. Microbiol.">
        <title>The Global Catalogue of Microorganisms (GCM) 10K type strain sequencing project: providing services to taxonomists for standard genome sequencing and annotation.</title>
        <authorList>
            <consortium name="The Broad Institute Genomics Platform"/>
            <consortium name="The Broad Institute Genome Sequencing Center for Infectious Disease"/>
            <person name="Wu L."/>
            <person name="Ma J."/>
        </authorList>
    </citation>
    <scope>NUCLEOTIDE SEQUENCE [LARGE SCALE GENOMIC DNA]</scope>
    <source>
        <strain evidence="13">CGMCC 1.15297</strain>
    </source>
</reference>
<sequence length="203" mass="22279">MSRRKTVGIVDYGVGNQASVWRALHKLDYRCRVSDDPKKLDETDILFLPGVGAFPTAMEKLHEHDLVEYLQGEAHKGKPFVGLCLGMQLLAEQSHEHGLTAGLGLIPGEVVPFPGGGWHIGWNAIEQLGDDPLFAECDGMAMYFNHSFIFDAPDEYRVYAARTEGSFPVGVRRGNLVGMQFHPEKSQAAGRALLSALVEGLCK</sequence>
<keyword evidence="7 10" id="KW-0456">Lyase</keyword>
<dbReference type="Gene3D" id="3.40.50.880">
    <property type="match status" value="1"/>
</dbReference>
<comment type="caution">
    <text evidence="12">The sequence shown here is derived from an EMBL/GenBank/DDBJ whole genome shotgun (WGS) entry which is preliminary data.</text>
</comment>
<dbReference type="Pfam" id="PF00117">
    <property type="entry name" value="GATase"/>
    <property type="match status" value="1"/>
</dbReference>
<keyword evidence="4 10" id="KW-0378">Hydrolase</keyword>
<comment type="pathway">
    <text evidence="1 10">Amino-acid biosynthesis; L-histidine biosynthesis; L-histidine from 5-phospho-alpha-D-ribose 1-diphosphate: step 5/9.</text>
</comment>
<feature type="active site" evidence="10">
    <location>
        <position position="182"/>
    </location>
</feature>
<gene>
    <name evidence="10 12" type="primary">hisH</name>
    <name evidence="12" type="ORF">GCM10010923_23250</name>
</gene>
<dbReference type="InterPro" id="IPR010139">
    <property type="entry name" value="Imidazole-glycPsynth_HisH"/>
</dbReference>
<keyword evidence="13" id="KW-1185">Reference proteome</keyword>
<comment type="function">
    <text evidence="10">IGPS catalyzes the conversion of PRFAR and glutamine to IGP, AICAR and glutamate. The HisH subunit catalyzes the hydrolysis of glutamine to glutamate and ammonia as part of the synthesis of IGP and AICAR. The resulting ammonia molecule is channeled to the active site of HisF.</text>
</comment>
<proteinExistence type="inferred from homology"/>
<evidence type="ECO:0000256" key="10">
    <source>
        <dbReference type="HAMAP-Rule" id="MF_00278"/>
    </source>
</evidence>
<comment type="catalytic activity">
    <reaction evidence="9 10">
        <text>L-glutamine + H2O = L-glutamate + NH4(+)</text>
        <dbReference type="Rhea" id="RHEA:15889"/>
        <dbReference type="ChEBI" id="CHEBI:15377"/>
        <dbReference type="ChEBI" id="CHEBI:28938"/>
        <dbReference type="ChEBI" id="CHEBI:29985"/>
        <dbReference type="ChEBI" id="CHEBI:58359"/>
        <dbReference type="EC" id="3.5.1.2"/>
    </reaction>
</comment>
<evidence type="ECO:0000313" key="13">
    <source>
        <dbReference type="Proteomes" id="UP000603317"/>
    </source>
</evidence>
<evidence type="ECO:0000256" key="2">
    <source>
        <dbReference type="ARBA" id="ARBA00011152"/>
    </source>
</evidence>
<evidence type="ECO:0000259" key="11">
    <source>
        <dbReference type="Pfam" id="PF00117"/>
    </source>
</evidence>
<dbReference type="Proteomes" id="UP000603317">
    <property type="component" value="Unassembled WGS sequence"/>
</dbReference>
<comment type="catalytic activity">
    <reaction evidence="8 10">
        <text>5-[(5-phospho-1-deoxy-D-ribulos-1-ylimino)methylamino]-1-(5-phospho-beta-D-ribosyl)imidazole-4-carboxamide + L-glutamine = D-erythro-1-(imidazol-4-yl)glycerol 3-phosphate + 5-amino-1-(5-phospho-beta-D-ribosyl)imidazole-4-carboxamide + L-glutamate + H(+)</text>
        <dbReference type="Rhea" id="RHEA:24793"/>
        <dbReference type="ChEBI" id="CHEBI:15378"/>
        <dbReference type="ChEBI" id="CHEBI:29985"/>
        <dbReference type="ChEBI" id="CHEBI:58278"/>
        <dbReference type="ChEBI" id="CHEBI:58359"/>
        <dbReference type="ChEBI" id="CHEBI:58475"/>
        <dbReference type="ChEBI" id="CHEBI:58525"/>
        <dbReference type="EC" id="4.3.2.10"/>
    </reaction>
</comment>
<evidence type="ECO:0000256" key="8">
    <source>
        <dbReference type="ARBA" id="ARBA00047838"/>
    </source>
</evidence>